<dbReference type="AlphaFoldDB" id="A0A074KT16"/>
<evidence type="ECO:0008006" key="3">
    <source>
        <dbReference type="Google" id="ProtNLM"/>
    </source>
</evidence>
<organism evidence="1 2">
    <name type="scientific">Anditalea andensis</name>
    <dbReference type="NCBI Taxonomy" id="1048983"/>
    <lineage>
        <taxon>Bacteria</taxon>
        <taxon>Pseudomonadati</taxon>
        <taxon>Bacteroidota</taxon>
        <taxon>Cytophagia</taxon>
        <taxon>Cytophagales</taxon>
        <taxon>Cytophagaceae</taxon>
        <taxon>Anditalea</taxon>
    </lineage>
</organism>
<dbReference type="Proteomes" id="UP000027821">
    <property type="component" value="Unassembled WGS sequence"/>
</dbReference>
<evidence type="ECO:0000313" key="2">
    <source>
        <dbReference type="Proteomes" id="UP000027821"/>
    </source>
</evidence>
<dbReference type="OrthoDB" id="928930at2"/>
<proteinExistence type="predicted"/>
<gene>
    <name evidence="1" type="ORF">EL17_19290</name>
</gene>
<reference evidence="1 2" key="1">
    <citation type="submission" date="2014-04" db="EMBL/GenBank/DDBJ databases">
        <title>Characterization and application of a salt tolerant electro-active bacterium.</title>
        <authorList>
            <person name="Yang L."/>
            <person name="Wei S."/>
            <person name="Tay Q.X.M."/>
        </authorList>
    </citation>
    <scope>NUCLEOTIDE SEQUENCE [LARGE SCALE GENOMIC DNA]</scope>
    <source>
        <strain evidence="1 2">LY1</strain>
    </source>
</reference>
<keyword evidence="2" id="KW-1185">Reference proteome</keyword>
<dbReference type="STRING" id="1048983.EL17_19290"/>
<comment type="caution">
    <text evidence="1">The sequence shown here is derived from an EMBL/GenBank/DDBJ whole genome shotgun (WGS) entry which is preliminary data.</text>
</comment>
<sequence length="314" mass="35623">MAEIKLITCAGVEHDLALLPHFIAYYKALGIHTKNMYFILQASESDSHEMKKAQAILHQDGITAAEIWIAPYTSATMWEKRREIQLCVANKEDWVISADVDEFHEFPDKLSVFLSYCDKKEINCVQGVFIDRLTSDGSLAAIKASPPLWEQFPVQADVICTIRQVEENGWENGTVNIMACKGDLLPERGGHFPLNHGSPIKYIFGSRQLAKFNGIKAATTRFQIPLRVHHFKWNQALLQSLQKRLATAGVSTHGQSYGNLLLQHLGEDQRIQIEKMPIRKSGTLDKLPWRTQLALLKLRNDSSSLYRKILSKIR</sequence>
<evidence type="ECO:0000313" key="1">
    <source>
        <dbReference type="EMBL" id="KEO72059.1"/>
    </source>
</evidence>
<dbReference type="EMBL" id="JMIH01000028">
    <property type="protein sequence ID" value="KEO72059.1"/>
    <property type="molecule type" value="Genomic_DNA"/>
</dbReference>
<dbReference type="eggNOG" id="ENOG502ZC6V">
    <property type="taxonomic scope" value="Bacteria"/>
</dbReference>
<dbReference type="RefSeq" id="WP_035078223.1">
    <property type="nucleotide sequence ID" value="NZ_JMIH01000028.1"/>
</dbReference>
<name>A0A074KT16_9BACT</name>
<accession>A0A074KT16</accession>
<protein>
    <recommendedName>
        <fullName evidence="3">Glycosyl transferase family 2</fullName>
    </recommendedName>
</protein>